<dbReference type="EMBL" id="BAAAOQ010000009">
    <property type="protein sequence ID" value="GAA2196244.1"/>
    <property type="molecule type" value="Genomic_DNA"/>
</dbReference>
<reference evidence="3" key="1">
    <citation type="journal article" date="2019" name="Int. J. Syst. Evol. Microbiol.">
        <title>The Global Catalogue of Microorganisms (GCM) 10K type strain sequencing project: providing services to taxonomists for standard genome sequencing and annotation.</title>
        <authorList>
            <consortium name="The Broad Institute Genomics Platform"/>
            <consortium name="The Broad Institute Genome Sequencing Center for Infectious Disease"/>
            <person name="Wu L."/>
            <person name="Ma J."/>
        </authorList>
    </citation>
    <scope>NUCLEOTIDE SEQUENCE [LARGE SCALE GENOMIC DNA]</scope>
    <source>
        <strain evidence="3">JCM 14924</strain>
    </source>
</reference>
<proteinExistence type="predicted"/>
<evidence type="ECO:0000256" key="1">
    <source>
        <dbReference type="SAM" id="MobiDB-lite"/>
    </source>
</evidence>
<comment type="caution">
    <text evidence="2">The sequence shown here is derived from an EMBL/GenBank/DDBJ whole genome shotgun (WGS) entry which is preliminary data.</text>
</comment>
<evidence type="ECO:0000313" key="3">
    <source>
        <dbReference type="Proteomes" id="UP001501391"/>
    </source>
</evidence>
<organism evidence="2 3">
    <name type="scientific">Streptomyces bangladeshensis</name>
    <dbReference type="NCBI Taxonomy" id="295352"/>
    <lineage>
        <taxon>Bacteria</taxon>
        <taxon>Bacillati</taxon>
        <taxon>Actinomycetota</taxon>
        <taxon>Actinomycetes</taxon>
        <taxon>Kitasatosporales</taxon>
        <taxon>Streptomycetaceae</taxon>
        <taxon>Streptomyces</taxon>
    </lineage>
</organism>
<accession>A0ABP5N9N7</accession>
<gene>
    <name evidence="2" type="ORF">GCM10009787_29720</name>
</gene>
<evidence type="ECO:0000313" key="2">
    <source>
        <dbReference type="EMBL" id="GAA2196244.1"/>
    </source>
</evidence>
<protein>
    <submittedName>
        <fullName evidence="2">Uncharacterized protein</fullName>
    </submittedName>
</protein>
<dbReference type="Proteomes" id="UP001501391">
    <property type="component" value="Unassembled WGS sequence"/>
</dbReference>
<keyword evidence="3" id="KW-1185">Reference proteome</keyword>
<name>A0ABP5N9N7_9ACTN</name>
<feature type="region of interest" description="Disordered" evidence="1">
    <location>
        <begin position="56"/>
        <end position="80"/>
    </location>
</feature>
<sequence length="106" mass="12051">MGCSAYRRAPPSDTAEKHIRATYGSSGYRRRLWRRWSIARTGRAWPRAWLRLRRTDRVRPGRSAPVTDTGPPSPCNPRRPFGVSKVAVGVIPRFPLSSRRVDAHLS</sequence>